<dbReference type="InterPro" id="IPR037185">
    <property type="entry name" value="EmrE-like"/>
</dbReference>
<evidence type="ECO:0000313" key="3">
    <source>
        <dbReference type="Proteomes" id="UP000576225"/>
    </source>
</evidence>
<feature type="transmembrane region" description="Helical" evidence="1">
    <location>
        <begin position="122"/>
        <end position="140"/>
    </location>
</feature>
<feature type="transmembrane region" description="Helical" evidence="1">
    <location>
        <begin position="257"/>
        <end position="276"/>
    </location>
</feature>
<accession>A0A848B5D7</accession>
<keyword evidence="1" id="KW-1133">Transmembrane helix</keyword>
<proteinExistence type="predicted"/>
<feature type="transmembrane region" description="Helical" evidence="1">
    <location>
        <begin position="30"/>
        <end position="51"/>
    </location>
</feature>
<evidence type="ECO:0000313" key="2">
    <source>
        <dbReference type="EMBL" id="NMD88859.1"/>
    </source>
</evidence>
<feature type="transmembrane region" description="Helical" evidence="1">
    <location>
        <begin position="96"/>
        <end position="116"/>
    </location>
</feature>
<protein>
    <recommendedName>
        <fullName evidence="4">EamA-like transporter family protein</fullName>
    </recommendedName>
</protein>
<feature type="transmembrane region" description="Helical" evidence="1">
    <location>
        <begin position="231"/>
        <end position="251"/>
    </location>
</feature>
<evidence type="ECO:0008006" key="4">
    <source>
        <dbReference type="Google" id="ProtNLM"/>
    </source>
</evidence>
<dbReference type="AlphaFoldDB" id="A0A848B5D7"/>
<dbReference type="SUPFAM" id="SSF103481">
    <property type="entry name" value="Multidrug resistance efflux transporter EmrE"/>
    <property type="match status" value="1"/>
</dbReference>
<feature type="transmembrane region" description="Helical" evidence="1">
    <location>
        <begin position="189"/>
        <end position="210"/>
    </location>
</feature>
<feature type="transmembrane region" description="Helical" evidence="1">
    <location>
        <begin position="152"/>
        <end position="169"/>
    </location>
</feature>
<dbReference type="RefSeq" id="WP_168963861.1">
    <property type="nucleotide sequence ID" value="NZ_JABAEW010000062.1"/>
</dbReference>
<feature type="transmembrane region" description="Helical" evidence="1">
    <location>
        <begin position="63"/>
        <end position="84"/>
    </location>
</feature>
<comment type="caution">
    <text evidence="2">The sequence shown here is derived from an EMBL/GenBank/DDBJ whole genome shotgun (WGS) entry which is preliminary data.</text>
</comment>
<reference evidence="2 3" key="1">
    <citation type="submission" date="2020-04" db="EMBL/GenBank/DDBJ databases">
        <authorList>
            <person name="Hitch T.C.A."/>
            <person name="Wylensek D."/>
            <person name="Clavel T."/>
        </authorList>
    </citation>
    <scope>NUCLEOTIDE SEQUENCE [LARGE SCALE GENOMIC DNA]</scope>
    <source>
        <strain evidence="2 3">COR2-253-APC-1A</strain>
    </source>
</reference>
<name>A0A848B5D7_9BACT</name>
<feature type="transmembrane region" description="Helical" evidence="1">
    <location>
        <begin position="6"/>
        <end position="23"/>
    </location>
</feature>
<keyword evidence="1" id="KW-0812">Transmembrane</keyword>
<sequence>MSLLGVVLVFLSAFLHAGWNFISKKCHSSAAFFLFMSISNAILWSWALWAYSDLWTGLSWKFWLLWGASSLAECIYCVGLARAYRVMDISVVYPMARALPVLMLAVITPLLGMGHIPGWQGMIGLITVSIGCFFIPLARFADFNWRNFTNPAMRFIFQAAAGTAGYTIVDKLAMQTIQEGCPDYPWLKVSLFYIGFVETGLALSLAITVFTQKKEIAALKQLIAQRSFFPVLAGLCSSTAYLLILIAMNYFTQLGFLQAFRQLSLPMGVLAGIIYLKERCSAPQWLGVTAIVTGLVLIAFV</sequence>
<feature type="transmembrane region" description="Helical" evidence="1">
    <location>
        <begin position="283"/>
        <end position="300"/>
    </location>
</feature>
<dbReference type="Proteomes" id="UP000576225">
    <property type="component" value="Unassembled WGS sequence"/>
</dbReference>
<organism evidence="2 3">
    <name type="scientific">Victivallis vadensis</name>
    <dbReference type="NCBI Taxonomy" id="172901"/>
    <lineage>
        <taxon>Bacteria</taxon>
        <taxon>Pseudomonadati</taxon>
        <taxon>Lentisphaerota</taxon>
        <taxon>Lentisphaeria</taxon>
        <taxon>Victivallales</taxon>
        <taxon>Victivallaceae</taxon>
        <taxon>Victivallis</taxon>
    </lineage>
</organism>
<gene>
    <name evidence="2" type="ORF">HF882_19935</name>
</gene>
<evidence type="ECO:0000256" key="1">
    <source>
        <dbReference type="SAM" id="Phobius"/>
    </source>
</evidence>
<keyword evidence="1" id="KW-0472">Membrane</keyword>
<dbReference type="EMBL" id="JABAEW010000062">
    <property type="protein sequence ID" value="NMD88859.1"/>
    <property type="molecule type" value="Genomic_DNA"/>
</dbReference>
<dbReference type="Gene3D" id="1.10.3730.20">
    <property type="match status" value="1"/>
</dbReference>